<dbReference type="AlphaFoldDB" id="A0A5E8GVL4"/>
<sequence length="107" mass="12119">MSHYFISASIEMTEGSKLEQVESELQKLVAQTREEPGCILFEIRQNLKEPTKFTLWECWTNPDALAAHFEADHTKGYLAQNLTEVRHIEALGEIGDKTFADAIKAHA</sequence>
<proteinExistence type="predicted"/>
<name>A0A5E8GVL4_ROSAD</name>
<evidence type="ECO:0000313" key="3">
    <source>
        <dbReference type="Proteomes" id="UP000004703"/>
    </source>
</evidence>
<organism evidence="2 3">
    <name type="scientific">Roseibium alexandrii (strain DSM 17067 / NCIMB 14079 / DFL-11)</name>
    <name type="common">Labrenzia alexandrii</name>
    <dbReference type="NCBI Taxonomy" id="244592"/>
    <lineage>
        <taxon>Bacteria</taxon>
        <taxon>Pseudomonadati</taxon>
        <taxon>Pseudomonadota</taxon>
        <taxon>Alphaproteobacteria</taxon>
        <taxon>Hyphomicrobiales</taxon>
        <taxon>Stappiaceae</taxon>
        <taxon>Roseibium</taxon>
    </lineage>
</organism>
<accession>A0A5E8GVL4</accession>
<dbReference type="SUPFAM" id="SSF54909">
    <property type="entry name" value="Dimeric alpha+beta barrel"/>
    <property type="match status" value="1"/>
</dbReference>
<gene>
    <name evidence="2" type="ORF">SADFL11_1229</name>
</gene>
<reference evidence="2 3" key="1">
    <citation type="submission" date="2008-01" db="EMBL/GenBank/DDBJ databases">
        <authorList>
            <person name="Wagner-Dobler I."/>
            <person name="Ferriera S."/>
            <person name="Johnson J."/>
            <person name="Kravitz S."/>
            <person name="Beeson K."/>
            <person name="Sutton G."/>
            <person name="Rogers Y.-H."/>
            <person name="Friedman R."/>
            <person name="Frazier M."/>
            <person name="Venter J.C."/>
        </authorList>
    </citation>
    <scope>NUCLEOTIDE SEQUENCE [LARGE SCALE GENOMIC DNA]</scope>
    <source>
        <strain evidence="3">DSM 17067 / NCIMB 14079 / DFL-11</strain>
    </source>
</reference>
<dbReference type="EMBL" id="ACCU02000001">
    <property type="protein sequence ID" value="EEE43943.2"/>
    <property type="molecule type" value="Genomic_DNA"/>
</dbReference>
<dbReference type="PROSITE" id="PS51725">
    <property type="entry name" value="ABM"/>
    <property type="match status" value="1"/>
</dbReference>
<dbReference type="Pfam" id="PF03992">
    <property type="entry name" value="ABM"/>
    <property type="match status" value="1"/>
</dbReference>
<dbReference type="Gene3D" id="3.30.70.100">
    <property type="match status" value="1"/>
</dbReference>
<dbReference type="RefSeq" id="WP_040452273.1">
    <property type="nucleotide sequence ID" value="NZ_CM011002.1"/>
</dbReference>
<protein>
    <recommendedName>
        <fullName evidence="1">ABM domain-containing protein</fullName>
    </recommendedName>
</protein>
<dbReference type="PANTHER" id="PTHR33336:SF3">
    <property type="entry name" value="ABM DOMAIN-CONTAINING PROTEIN"/>
    <property type="match status" value="1"/>
</dbReference>
<evidence type="ECO:0000313" key="2">
    <source>
        <dbReference type="EMBL" id="EEE43943.2"/>
    </source>
</evidence>
<dbReference type="InterPro" id="IPR011008">
    <property type="entry name" value="Dimeric_a/b-barrel"/>
</dbReference>
<dbReference type="GO" id="GO:0003824">
    <property type="term" value="F:catalytic activity"/>
    <property type="evidence" value="ECO:0007669"/>
    <property type="project" value="TreeGrafter"/>
</dbReference>
<reference evidence="2 3" key="2">
    <citation type="submission" date="2013-04" db="EMBL/GenBank/DDBJ databases">
        <authorList>
            <person name="Fiebig A."/>
            <person name="Pradella S."/>
            <person name="Wagner-Doebler I."/>
        </authorList>
    </citation>
    <scope>NUCLEOTIDE SEQUENCE [LARGE SCALE GENOMIC DNA]</scope>
    <source>
        <strain evidence="3">DSM 17067 / NCIMB 14079 / DFL-11</strain>
    </source>
</reference>
<feature type="domain" description="ABM" evidence="1">
    <location>
        <begin position="4"/>
        <end position="94"/>
    </location>
</feature>
<comment type="caution">
    <text evidence="2">The sequence shown here is derived from an EMBL/GenBank/DDBJ whole genome shotgun (WGS) entry which is preliminary data.</text>
</comment>
<evidence type="ECO:0000259" key="1">
    <source>
        <dbReference type="PROSITE" id="PS51725"/>
    </source>
</evidence>
<dbReference type="InterPro" id="IPR007138">
    <property type="entry name" value="ABM_dom"/>
</dbReference>
<dbReference type="InterPro" id="IPR050744">
    <property type="entry name" value="AI-2_Isomerase_LsrG"/>
</dbReference>
<dbReference type="Proteomes" id="UP000004703">
    <property type="component" value="Chromosome"/>
</dbReference>
<dbReference type="PANTHER" id="PTHR33336">
    <property type="entry name" value="QUINOL MONOOXYGENASE YGIN-RELATED"/>
    <property type="match status" value="1"/>
</dbReference>